<proteinExistence type="predicted"/>
<gene>
    <name evidence="1" type="ORF">E2C01_032209</name>
</gene>
<dbReference type="AlphaFoldDB" id="A0A5B7EZQ7"/>
<keyword evidence="2" id="KW-1185">Reference proteome</keyword>
<protein>
    <submittedName>
        <fullName evidence="1">Uncharacterized protein</fullName>
    </submittedName>
</protein>
<evidence type="ECO:0000313" key="2">
    <source>
        <dbReference type="Proteomes" id="UP000324222"/>
    </source>
</evidence>
<organism evidence="1 2">
    <name type="scientific">Portunus trituberculatus</name>
    <name type="common">Swimming crab</name>
    <name type="synonym">Neptunus trituberculatus</name>
    <dbReference type="NCBI Taxonomy" id="210409"/>
    <lineage>
        <taxon>Eukaryota</taxon>
        <taxon>Metazoa</taxon>
        <taxon>Ecdysozoa</taxon>
        <taxon>Arthropoda</taxon>
        <taxon>Crustacea</taxon>
        <taxon>Multicrustacea</taxon>
        <taxon>Malacostraca</taxon>
        <taxon>Eumalacostraca</taxon>
        <taxon>Eucarida</taxon>
        <taxon>Decapoda</taxon>
        <taxon>Pleocyemata</taxon>
        <taxon>Brachyura</taxon>
        <taxon>Eubrachyura</taxon>
        <taxon>Portunoidea</taxon>
        <taxon>Portunidae</taxon>
        <taxon>Portuninae</taxon>
        <taxon>Portunus</taxon>
    </lineage>
</organism>
<sequence>MMARQVDKVAMIGLEASQSQCCKRGIGGGVFKLPKLLLAREQSRPAPFPSGPVTCCWPVPTLGVYPALLFLRRTVWSSGDPVPAS</sequence>
<evidence type="ECO:0000313" key="1">
    <source>
        <dbReference type="EMBL" id="MPC38697.1"/>
    </source>
</evidence>
<name>A0A5B7EZQ7_PORTR</name>
<dbReference type="EMBL" id="VSRR010004142">
    <property type="protein sequence ID" value="MPC38697.1"/>
    <property type="molecule type" value="Genomic_DNA"/>
</dbReference>
<comment type="caution">
    <text evidence="1">The sequence shown here is derived from an EMBL/GenBank/DDBJ whole genome shotgun (WGS) entry which is preliminary data.</text>
</comment>
<accession>A0A5B7EZQ7</accession>
<reference evidence="1 2" key="1">
    <citation type="submission" date="2019-05" db="EMBL/GenBank/DDBJ databases">
        <title>Another draft genome of Portunus trituberculatus and its Hox gene families provides insights of decapod evolution.</title>
        <authorList>
            <person name="Jeong J.-H."/>
            <person name="Song I."/>
            <person name="Kim S."/>
            <person name="Choi T."/>
            <person name="Kim D."/>
            <person name="Ryu S."/>
            <person name="Kim W."/>
        </authorList>
    </citation>
    <scope>NUCLEOTIDE SEQUENCE [LARGE SCALE GENOMIC DNA]</scope>
    <source>
        <tissue evidence="1">Muscle</tissue>
    </source>
</reference>
<dbReference type="Proteomes" id="UP000324222">
    <property type="component" value="Unassembled WGS sequence"/>
</dbReference>